<dbReference type="EMBL" id="BSXW01000299">
    <property type="protein sequence ID" value="GMF17919.1"/>
    <property type="molecule type" value="Genomic_DNA"/>
</dbReference>
<evidence type="ECO:0000313" key="1">
    <source>
        <dbReference type="EMBL" id="GMF17919.1"/>
    </source>
</evidence>
<evidence type="ECO:0000313" key="2">
    <source>
        <dbReference type="Proteomes" id="UP001165083"/>
    </source>
</evidence>
<gene>
    <name evidence="1" type="ORF">Plil01_000662400</name>
</gene>
<dbReference type="OrthoDB" id="62280at2759"/>
<dbReference type="Proteomes" id="UP001165083">
    <property type="component" value="Unassembled WGS sequence"/>
</dbReference>
<comment type="caution">
    <text evidence="1">The sequence shown here is derived from an EMBL/GenBank/DDBJ whole genome shotgun (WGS) entry which is preliminary data.</text>
</comment>
<dbReference type="AlphaFoldDB" id="A0A9W6TRJ8"/>
<accession>A0A9W6TRJ8</accession>
<name>A0A9W6TRJ8_9STRA</name>
<protein>
    <submittedName>
        <fullName evidence="1">Unnamed protein product</fullName>
    </submittedName>
</protein>
<organism evidence="1 2">
    <name type="scientific">Phytophthora lilii</name>
    <dbReference type="NCBI Taxonomy" id="2077276"/>
    <lineage>
        <taxon>Eukaryota</taxon>
        <taxon>Sar</taxon>
        <taxon>Stramenopiles</taxon>
        <taxon>Oomycota</taxon>
        <taxon>Peronosporomycetes</taxon>
        <taxon>Peronosporales</taxon>
        <taxon>Peronosporaceae</taxon>
        <taxon>Phytophthora</taxon>
    </lineage>
</organism>
<proteinExistence type="predicted"/>
<dbReference type="PANTHER" id="PTHR35796:SF3">
    <property type="entry name" value="BHLH DOMAIN-CONTAINING PROTEIN"/>
    <property type="match status" value="1"/>
</dbReference>
<reference evidence="1" key="1">
    <citation type="submission" date="2023-04" db="EMBL/GenBank/DDBJ databases">
        <title>Phytophthora lilii NBRC 32176.</title>
        <authorList>
            <person name="Ichikawa N."/>
            <person name="Sato H."/>
            <person name="Tonouchi N."/>
        </authorList>
    </citation>
    <scope>NUCLEOTIDE SEQUENCE</scope>
    <source>
        <strain evidence="1">NBRC 32176</strain>
    </source>
</reference>
<dbReference type="PANTHER" id="PTHR35796">
    <property type="entry name" value="HYPOTHETICAL CYTOSOLIC PROTEIN"/>
    <property type="match status" value="1"/>
</dbReference>
<keyword evidence="2" id="KW-1185">Reference proteome</keyword>
<sequence>MALCSEDDGAFEAALTFLDEFPFAEGEAEAQAPWESDVALVPRGVVTSSTAGAVLAAEEPTRSLRHAPRCRAPLLLEASEDEATKRRKVNERKKLLRKTGVYGDPNRARNARRLEIAYLKDQLAKLQADLQTLQDLKSCASGRSEKRNVSSALSTLQIPSMWQSIADSQRRRREGSELENVRLKLIVERQQKVADNLRDLLRKRANQLVRHRRSSLSCPTKLQRKRRPHIVHVLDFRGDITDFEALFRLNEAAYREVDAIFTDNGLADMVVSPSDVHIREGVGGNYLELFANKVLPFKLSDATEAAWDHFKGIKKHASNGSIYEKAAKASFRARGVGHSARSMMSAESPTPRTPYCCCVLLSRADIKVKQVVRRYVEPDRDVVIWISHVSPTEIKHKMLRGLTYHLRGYALTKRSPASTPERELSQLQFCSLISLDQEPGTRYDPANARVLINFLIGNTVQNIRNHQERIESALLAFVAGSAVRREHSWCSSSVGDLGIMALLESDDDDKVVQATMSFIDEFSFEEPAAEAAPAVIAVATKAPAQELVVVTRDSKPVANAGAEGGQAARCKVPSILPIDTTGMTRREKIIARNARKKLLRKAGIYGDSNRVRNERKLEIAYLRERIEKLQIDLKALQTHKGGSPTTSPEKSTQQHQAQMPNALVLMNSTSQISSVWQEIADRQQRRRKEAERENIHLKLIMERQRKVANTLIIEEFTKEVYSNSSRADVKMKQVVRRFVEPDRDIVIWVASVAPTEIKHKMLKGLTYHLRGYALTKRSPASTPSQQLSQLQFCYLISLDQDIATRYGPDNMRALTNFLIVNTAQNMRVHQSGIENRLIDQAFRRQLP</sequence>